<keyword evidence="1" id="KW-0472">Membrane</keyword>
<evidence type="ECO:0000313" key="3">
    <source>
        <dbReference type="Proteomes" id="UP000064939"/>
    </source>
</evidence>
<organism evidence="2 3">
    <name type="scientific">Acinetobacter equi</name>
    <dbReference type="NCBI Taxonomy" id="1324350"/>
    <lineage>
        <taxon>Bacteria</taxon>
        <taxon>Pseudomonadati</taxon>
        <taxon>Pseudomonadota</taxon>
        <taxon>Gammaproteobacteria</taxon>
        <taxon>Moraxellales</taxon>
        <taxon>Moraxellaceae</taxon>
        <taxon>Acinetobacter</taxon>
    </lineage>
</organism>
<dbReference type="Proteomes" id="UP000064939">
    <property type="component" value="Chromosome"/>
</dbReference>
<keyword evidence="1" id="KW-0812">Transmembrane</keyword>
<dbReference type="KEGG" id="aei:AOY20_05050"/>
<protein>
    <submittedName>
        <fullName evidence="2">Uncharacterized protein</fullName>
    </submittedName>
</protein>
<feature type="transmembrane region" description="Helical" evidence="1">
    <location>
        <begin position="27"/>
        <end position="47"/>
    </location>
</feature>
<sequence length="76" mass="9024">MLLSYFQNFAKYIRQKWRGNESKRRGFVIKFMVICVTWFTFVLICAMKKVQLFIHNINESGLVNEQALRFNSLDAA</sequence>
<gene>
    <name evidence="2" type="ORF">AOY20_05050</name>
</gene>
<dbReference type="AlphaFoldDB" id="A0A0N9V6V2"/>
<evidence type="ECO:0000256" key="1">
    <source>
        <dbReference type="SAM" id="Phobius"/>
    </source>
</evidence>
<accession>A0A0N9V6V2</accession>
<proteinExistence type="predicted"/>
<evidence type="ECO:0000313" key="2">
    <source>
        <dbReference type="EMBL" id="ALH94953.1"/>
    </source>
</evidence>
<name>A0A0N9V6V2_9GAMM</name>
<reference evidence="2 3" key="1">
    <citation type="journal article" date="2015" name="Int. J. Syst. Evol. Microbiol.">
        <title>Acinetobacter equi sp. nov. isolated from horse faeces.</title>
        <authorList>
            <person name="Poppel M.T."/>
            <person name="Skiebe E."/>
            <person name="Laue M."/>
            <person name="Bergmann H."/>
            <person name="Ebersberger I."/>
            <person name="Garn T."/>
            <person name="Fruth A."/>
            <person name="Baumgardt S."/>
            <person name="Busse H.J."/>
            <person name="Wilharm G."/>
        </authorList>
    </citation>
    <scope>NUCLEOTIDE SEQUENCE [LARGE SCALE GENOMIC DNA]</scope>
    <source>
        <strain evidence="2 3">114</strain>
    </source>
</reference>
<dbReference type="EMBL" id="CP012808">
    <property type="protein sequence ID" value="ALH94953.1"/>
    <property type="molecule type" value="Genomic_DNA"/>
</dbReference>
<keyword evidence="3" id="KW-1185">Reference proteome</keyword>
<keyword evidence="1" id="KW-1133">Transmembrane helix</keyword>